<name>A0AAV0Q5J3_9ROSI</name>
<dbReference type="AlphaFoldDB" id="A0AAV0Q5J3"/>
<reference evidence="1" key="1">
    <citation type="submission" date="2022-08" db="EMBL/GenBank/DDBJ databases">
        <authorList>
            <person name="Gutierrez-Valencia J."/>
        </authorList>
    </citation>
    <scope>NUCLEOTIDE SEQUENCE</scope>
</reference>
<keyword evidence="2" id="KW-1185">Reference proteome</keyword>
<dbReference type="EMBL" id="CAMGYJ010000009">
    <property type="protein sequence ID" value="CAI0538255.1"/>
    <property type="molecule type" value="Genomic_DNA"/>
</dbReference>
<protein>
    <submittedName>
        <fullName evidence="1">Uncharacterized protein</fullName>
    </submittedName>
</protein>
<evidence type="ECO:0000313" key="2">
    <source>
        <dbReference type="Proteomes" id="UP001154282"/>
    </source>
</evidence>
<dbReference type="PANTHER" id="PTHR31286">
    <property type="entry name" value="GLYCINE-RICH CELL WALL STRUCTURAL PROTEIN 1.8-LIKE"/>
    <property type="match status" value="1"/>
</dbReference>
<accession>A0AAV0Q5J3</accession>
<dbReference type="Proteomes" id="UP001154282">
    <property type="component" value="Unassembled WGS sequence"/>
</dbReference>
<organism evidence="1 2">
    <name type="scientific">Linum tenue</name>
    <dbReference type="NCBI Taxonomy" id="586396"/>
    <lineage>
        <taxon>Eukaryota</taxon>
        <taxon>Viridiplantae</taxon>
        <taxon>Streptophyta</taxon>
        <taxon>Embryophyta</taxon>
        <taxon>Tracheophyta</taxon>
        <taxon>Spermatophyta</taxon>
        <taxon>Magnoliopsida</taxon>
        <taxon>eudicotyledons</taxon>
        <taxon>Gunneridae</taxon>
        <taxon>Pentapetalae</taxon>
        <taxon>rosids</taxon>
        <taxon>fabids</taxon>
        <taxon>Malpighiales</taxon>
        <taxon>Linaceae</taxon>
        <taxon>Linum</taxon>
    </lineage>
</organism>
<evidence type="ECO:0000313" key="1">
    <source>
        <dbReference type="EMBL" id="CAI0538255.1"/>
    </source>
</evidence>
<dbReference type="PANTHER" id="PTHR31286:SF99">
    <property type="entry name" value="DUF4283 DOMAIN-CONTAINING PROTEIN"/>
    <property type="match status" value="1"/>
</dbReference>
<proteinExistence type="predicted"/>
<gene>
    <name evidence="1" type="ORF">LITE_LOCUS41294</name>
</gene>
<dbReference type="InterPro" id="IPR040256">
    <property type="entry name" value="At4g02000-like"/>
</dbReference>
<comment type="caution">
    <text evidence="1">The sequence shown here is derived from an EMBL/GenBank/DDBJ whole genome shotgun (WGS) entry which is preliminary data.</text>
</comment>
<sequence>MQVDRATEEGARGEYARVCVQVDLTKPLLSKFKIDGNKYFIQYEELEKVCYQVWGIQRICPLSLQRPGNHNGR</sequence>